<sequence>MFSMITYIVLFKDGFFSVFLSGCLADTELSFLPERYSRCFRVDDMIQKEPFTAQYASYIDKCDQSDRRKNELEPFFPSCLSLGAKE</sequence>
<reference evidence="1 2" key="1">
    <citation type="submission" date="2012-02" db="EMBL/GenBank/DDBJ databases">
        <title>The Genome Sequence of Bacteroides fragilis CL07T12C05.</title>
        <authorList>
            <consortium name="The Broad Institute Genome Sequencing Platform"/>
            <person name="Earl A."/>
            <person name="Ward D."/>
            <person name="Feldgarden M."/>
            <person name="Gevers D."/>
            <person name="Zitomersky N.L."/>
            <person name="Coyne M.J."/>
            <person name="Comstock L.E."/>
            <person name="Young S.K."/>
            <person name="Zeng Q."/>
            <person name="Gargeya S."/>
            <person name="Fitzgerald M."/>
            <person name="Haas B."/>
            <person name="Abouelleil A."/>
            <person name="Alvarado L."/>
            <person name="Arachchi H.M."/>
            <person name="Berlin A."/>
            <person name="Chapman S.B."/>
            <person name="Gearin G."/>
            <person name="Goldberg J."/>
            <person name="Griggs A."/>
            <person name="Gujja S."/>
            <person name="Hansen M."/>
            <person name="Heiman D."/>
            <person name="Howarth C."/>
            <person name="Larimer J."/>
            <person name="Lui A."/>
            <person name="MacDonald P.J.P."/>
            <person name="McCowen C."/>
            <person name="Montmayeur A."/>
            <person name="Murphy C."/>
            <person name="Neiman D."/>
            <person name="Pearson M."/>
            <person name="Priest M."/>
            <person name="Roberts A."/>
            <person name="Saif S."/>
            <person name="Shea T."/>
            <person name="Sisk P."/>
            <person name="Stolte C."/>
            <person name="Sykes S."/>
            <person name="Wortman J."/>
            <person name="Nusbaum C."/>
            <person name="Birren B."/>
        </authorList>
    </citation>
    <scope>NUCLEOTIDE SEQUENCE [LARGE SCALE GENOMIC DNA]</scope>
    <source>
        <strain evidence="1 2">CL07T12C05</strain>
    </source>
</reference>
<dbReference type="AlphaFoldDB" id="A0A0E2ALP7"/>
<protein>
    <submittedName>
        <fullName evidence="1">Uncharacterized protein</fullName>
    </submittedName>
</protein>
<dbReference type="Proteomes" id="UP000003879">
    <property type="component" value="Unassembled WGS sequence"/>
</dbReference>
<proteinExistence type="predicted"/>
<dbReference type="PATRIC" id="fig|997883.3.peg.3681"/>
<organism evidence="1 2">
    <name type="scientific">Bacteroides fragilis CL07T12C05</name>
    <dbReference type="NCBI Taxonomy" id="997883"/>
    <lineage>
        <taxon>Bacteria</taxon>
        <taxon>Pseudomonadati</taxon>
        <taxon>Bacteroidota</taxon>
        <taxon>Bacteroidia</taxon>
        <taxon>Bacteroidales</taxon>
        <taxon>Bacteroidaceae</taxon>
        <taxon>Bacteroides</taxon>
    </lineage>
</organism>
<evidence type="ECO:0000313" key="2">
    <source>
        <dbReference type="Proteomes" id="UP000003879"/>
    </source>
</evidence>
<name>A0A0E2ALP7_BACFG</name>
<dbReference type="HOGENOM" id="CLU_2491315_0_0_10"/>
<comment type="caution">
    <text evidence="1">The sequence shown here is derived from an EMBL/GenBank/DDBJ whole genome shotgun (WGS) entry which is preliminary data.</text>
</comment>
<dbReference type="EMBL" id="AGXN01000020">
    <property type="protein sequence ID" value="EIY92754.1"/>
    <property type="molecule type" value="Genomic_DNA"/>
</dbReference>
<evidence type="ECO:0000313" key="1">
    <source>
        <dbReference type="EMBL" id="EIY92754.1"/>
    </source>
</evidence>
<gene>
    <name evidence="1" type="ORF">HMPREF1056_03493</name>
</gene>
<accession>A0A0E2ALP7</accession>